<dbReference type="InterPro" id="IPR036180">
    <property type="entry name" value="Gelsolin-like_dom_sf"/>
</dbReference>
<evidence type="ECO:0000313" key="1">
    <source>
        <dbReference type="EMBL" id="CCB48768.1"/>
    </source>
</evidence>
<sequence length="29" mass="3296">MAIRSGVIFMDDVSLQAFFDHLQRLAVQS</sequence>
<dbReference type="SUPFAM" id="SSF82754">
    <property type="entry name" value="C-terminal, gelsolin-like domain of Sec23/24"/>
    <property type="match status" value="1"/>
</dbReference>
<dbReference type="HOGENOM" id="CLU_3411291_0_0_1"/>
<keyword evidence="2" id="KW-1185">Reference proteome</keyword>
<protein>
    <submittedName>
        <fullName evidence="1">Uncharacterized protein</fullName>
    </submittedName>
</protein>
<organism evidence="1 2">
    <name type="scientific">Vitis vinifera</name>
    <name type="common">Grape</name>
    <dbReference type="NCBI Taxonomy" id="29760"/>
    <lineage>
        <taxon>Eukaryota</taxon>
        <taxon>Viridiplantae</taxon>
        <taxon>Streptophyta</taxon>
        <taxon>Embryophyta</taxon>
        <taxon>Tracheophyta</taxon>
        <taxon>Spermatophyta</taxon>
        <taxon>Magnoliopsida</taxon>
        <taxon>eudicotyledons</taxon>
        <taxon>Gunneridae</taxon>
        <taxon>Pentapetalae</taxon>
        <taxon>rosids</taxon>
        <taxon>Vitales</taxon>
        <taxon>Vitaceae</taxon>
        <taxon>Viteae</taxon>
        <taxon>Vitis</taxon>
    </lineage>
</organism>
<evidence type="ECO:0000313" key="2">
    <source>
        <dbReference type="Proteomes" id="UP000009183"/>
    </source>
</evidence>
<dbReference type="AlphaFoldDB" id="F6H975"/>
<dbReference type="Gene3D" id="1.20.120.730">
    <property type="entry name" value="Sec23/Sec24 helical domain"/>
    <property type="match status" value="1"/>
</dbReference>
<dbReference type="Proteomes" id="UP000009183">
    <property type="component" value="Chromosome 12"/>
</dbReference>
<proteinExistence type="predicted"/>
<dbReference type="EMBL" id="FN595497">
    <property type="protein sequence ID" value="CCB48768.1"/>
    <property type="molecule type" value="Genomic_DNA"/>
</dbReference>
<gene>
    <name evidence="1" type="ordered locus">VIT_12s0034g00340</name>
</gene>
<reference evidence="2" key="1">
    <citation type="journal article" date="2007" name="Nature">
        <title>The grapevine genome sequence suggests ancestral hexaploidization in major angiosperm phyla.</title>
        <authorList>
            <consortium name="The French-Italian Public Consortium for Grapevine Genome Characterization."/>
            <person name="Jaillon O."/>
            <person name="Aury J.-M."/>
            <person name="Noel B."/>
            <person name="Policriti A."/>
            <person name="Clepet C."/>
            <person name="Casagrande A."/>
            <person name="Choisne N."/>
            <person name="Aubourg S."/>
            <person name="Vitulo N."/>
            <person name="Jubin C."/>
            <person name="Vezzi A."/>
            <person name="Legeai F."/>
            <person name="Hugueney P."/>
            <person name="Dasilva C."/>
            <person name="Horner D."/>
            <person name="Mica E."/>
            <person name="Jublot D."/>
            <person name="Poulain J."/>
            <person name="Bruyere C."/>
            <person name="Billault A."/>
            <person name="Segurens B."/>
            <person name="Gouyvenoux M."/>
            <person name="Ugarte E."/>
            <person name="Cattonaro F."/>
            <person name="Anthouard V."/>
            <person name="Vico V."/>
            <person name="Del Fabbro C."/>
            <person name="Alaux M."/>
            <person name="Di Gaspero G."/>
            <person name="Dumas V."/>
            <person name="Felice N."/>
            <person name="Paillard S."/>
            <person name="Juman I."/>
            <person name="Moroldo M."/>
            <person name="Scalabrin S."/>
            <person name="Canaguier A."/>
            <person name="Le Clainche I."/>
            <person name="Malacrida G."/>
            <person name="Durand E."/>
            <person name="Pesole G."/>
            <person name="Laucou V."/>
            <person name="Chatelet P."/>
            <person name="Merdinoglu D."/>
            <person name="Delledonne M."/>
            <person name="Pezzotti M."/>
            <person name="Lecharny A."/>
            <person name="Scarpelli C."/>
            <person name="Artiguenave F."/>
            <person name="Pe M.E."/>
            <person name="Valle G."/>
            <person name="Morgante M."/>
            <person name="Caboche M."/>
            <person name="Adam-Blondon A.-F."/>
            <person name="Weissenbach J."/>
            <person name="Quetier F."/>
            <person name="Wincker P."/>
        </authorList>
    </citation>
    <scope>NUCLEOTIDE SEQUENCE [LARGE SCALE GENOMIC DNA]</scope>
    <source>
        <strain evidence="2">cv. Pinot noir / PN40024</strain>
    </source>
</reference>
<dbReference type="InParanoid" id="F6H975"/>
<name>F6H975_VITVI</name>
<accession>F6H975</accession>
<dbReference type="PaxDb" id="29760-VIT_12s0034g00340.t01"/>